<dbReference type="SMART" id="SM00267">
    <property type="entry name" value="GGDEF"/>
    <property type="match status" value="1"/>
</dbReference>
<protein>
    <recommendedName>
        <fullName evidence="1">diguanylate cyclase</fullName>
        <ecNumber evidence="1">2.7.7.65</ecNumber>
    </recommendedName>
</protein>
<feature type="region of interest" description="Disordered" evidence="3">
    <location>
        <begin position="244"/>
        <end position="273"/>
    </location>
</feature>
<dbReference type="PANTHER" id="PTHR45138:SF9">
    <property type="entry name" value="DIGUANYLATE CYCLASE DGCM-RELATED"/>
    <property type="match status" value="1"/>
</dbReference>
<accession>A0ABV6BIN5</accession>
<comment type="catalytic activity">
    <reaction evidence="2">
        <text>2 GTP = 3',3'-c-di-GMP + 2 diphosphate</text>
        <dbReference type="Rhea" id="RHEA:24898"/>
        <dbReference type="ChEBI" id="CHEBI:33019"/>
        <dbReference type="ChEBI" id="CHEBI:37565"/>
        <dbReference type="ChEBI" id="CHEBI:58805"/>
        <dbReference type="EC" id="2.7.7.65"/>
    </reaction>
</comment>
<dbReference type="InterPro" id="IPR050469">
    <property type="entry name" value="Diguanylate_Cyclase"/>
</dbReference>
<dbReference type="InterPro" id="IPR043128">
    <property type="entry name" value="Rev_trsase/Diguanyl_cyclase"/>
</dbReference>
<proteinExistence type="predicted"/>
<dbReference type="CDD" id="cd01949">
    <property type="entry name" value="GGDEF"/>
    <property type="match status" value="1"/>
</dbReference>
<evidence type="ECO:0000256" key="3">
    <source>
        <dbReference type="SAM" id="MobiDB-lite"/>
    </source>
</evidence>
<evidence type="ECO:0000313" key="7">
    <source>
        <dbReference type="Proteomes" id="UP001589813"/>
    </source>
</evidence>
<keyword evidence="7" id="KW-1185">Reference proteome</keyword>
<evidence type="ECO:0000256" key="1">
    <source>
        <dbReference type="ARBA" id="ARBA00012528"/>
    </source>
</evidence>
<dbReference type="PROSITE" id="PS50887">
    <property type="entry name" value="GGDEF"/>
    <property type="match status" value="1"/>
</dbReference>
<organism evidence="6 7">
    <name type="scientific">Rheinheimera tilapiae</name>
    <dbReference type="NCBI Taxonomy" id="875043"/>
    <lineage>
        <taxon>Bacteria</taxon>
        <taxon>Pseudomonadati</taxon>
        <taxon>Pseudomonadota</taxon>
        <taxon>Gammaproteobacteria</taxon>
        <taxon>Chromatiales</taxon>
        <taxon>Chromatiaceae</taxon>
        <taxon>Rheinheimera</taxon>
    </lineage>
</organism>
<feature type="domain" description="GGDEF" evidence="5">
    <location>
        <begin position="114"/>
        <end position="249"/>
    </location>
</feature>
<sequence length="273" mass="30202">MPDFQPVLFFFSPLLQFPWLFIFVTSLSISIGAALCALVVYRKQLIWQRETAERLEDSIQSRTLELQVALTELGEKNRALEEQNTLDALSGVRNRAYFDKKIQAEMKRSRREQRPLALVMLDIDHFKQINDQHGHLAGDAVIRGVAQRIQSLLKRSSDHVCRYGGEEFALILPNTDADGVVALAEQIRQSIADTPFDTEIGALSVRISAGCYAAIAESAMVSSNYIQAADEALYRAKHGGRNQVQLTPAPSAETAAGQPVTEPTEGTADESEL</sequence>
<feature type="transmembrane region" description="Helical" evidence="4">
    <location>
        <begin position="20"/>
        <end position="41"/>
    </location>
</feature>
<dbReference type="EC" id="2.7.7.65" evidence="1"/>
<evidence type="ECO:0000256" key="2">
    <source>
        <dbReference type="ARBA" id="ARBA00034247"/>
    </source>
</evidence>
<keyword evidence="4" id="KW-1133">Transmembrane helix</keyword>
<dbReference type="Pfam" id="PF00990">
    <property type="entry name" value="GGDEF"/>
    <property type="match status" value="1"/>
</dbReference>
<evidence type="ECO:0000313" key="6">
    <source>
        <dbReference type="EMBL" id="MFC0050735.1"/>
    </source>
</evidence>
<dbReference type="Gene3D" id="3.30.70.270">
    <property type="match status" value="1"/>
</dbReference>
<dbReference type="RefSeq" id="WP_377248898.1">
    <property type="nucleotide sequence ID" value="NZ_JBHLXP010000011.1"/>
</dbReference>
<gene>
    <name evidence="6" type="ORF">ACFFJP_20830</name>
</gene>
<dbReference type="InterPro" id="IPR000160">
    <property type="entry name" value="GGDEF_dom"/>
</dbReference>
<dbReference type="Proteomes" id="UP001589813">
    <property type="component" value="Unassembled WGS sequence"/>
</dbReference>
<dbReference type="SUPFAM" id="SSF55073">
    <property type="entry name" value="Nucleotide cyclase"/>
    <property type="match status" value="1"/>
</dbReference>
<comment type="caution">
    <text evidence="6">The sequence shown here is derived from an EMBL/GenBank/DDBJ whole genome shotgun (WGS) entry which is preliminary data.</text>
</comment>
<evidence type="ECO:0000256" key="4">
    <source>
        <dbReference type="SAM" id="Phobius"/>
    </source>
</evidence>
<dbReference type="InterPro" id="IPR029787">
    <property type="entry name" value="Nucleotide_cyclase"/>
</dbReference>
<dbReference type="PANTHER" id="PTHR45138">
    <property type="entry name" value="REGULATORY COMPONENTS OF SENSORY TRANSDUCTION SYSTEM"/>
    <property type="match status" value="1"/>
</dbReference>
<name>A0ABV6BIN5_9GAMM</name>
<dbReference type="EMBL" id="JBHLXP010000011">
    <property type="protein sequence ID" value="MFC0050735.1"/>
    <property type="molecule type" value="Genomic_DNA"/>
</dbReference>
<keyword evidence="4" id="KW-0812">Transmembrane</keyword>
<dbReference type="NCBIfam" id="TIGR00254">
    <property type="entry name" value="GGDEF"/>
    <property type="match status" value="1"/>
</dbReference>
<evidence type="ECO:0000259" key="5">
    <source>
        <dbReference type="PROSITE" id="PS50887"/>
    </source>
</evidence>
<keyword evidence="4" id="KW-0472">Membrane</keyword>
<reference evidence="6 7" key="1">
    <citation type="submission" date="2024-09" db="EMBL/GenBank/DDBJ databases">
        <authorList>
            <person name="Sun Q."/>
            <person name="Mori K."/>
        </authorList>
    </citation>
    <scope>NUCLEOTIDE SEQUENCE [LARGE SCALE GENOMIC DNA]</scope>
    <source>
        <strain evidence="6 7">KCTC 23315</strain>
    </source>
</reference>